<dbReference type="SUPFAM" id="SSF47954">
    <property type="entry name" value="Cyclin-like"/>
    <property type="match status" value="1"/>
</dbReference>
<name>A0AAE0X024_9PEZI</name>
<dbReference type="InterPro" id="IPR013922">
    <property type="entry name" value="Cyclin_PHO80-like"/>
</dbReference>
<dbReference type="PANTHER" id="PTHR15615">
    <property type="match status" value="1"/>
</dbReference>
<dbReference type="Gene3D" id="1.10.472.10">
    <property type="entry name" value="Cyclin-like"/>
    <property type="match status" value="1"/>
</dbReference>
<keyword evidence="3" id="KW-1185">Reference proteome</keyword>
<dbReference type="GO" id="GO:0019901">
    <property type="term" value="F:protein kinase binding"/>
    <property type="evidence" value="ECO:0007669"/>
    <property type="project" value="InterPro"/>
</dbReference>
<evidence type="ECO:0000313" key="3">
    <source>
        <dbReference type="Proteomes" id="UP001270362"/>
    </source>
</evidence>
<gene>
    <name evidence="2" type="ORF">B0T22DRAFT_387452</name>
</gene>
<feature type="compositionally biased region" description="Low complexity" evidence="1">
    <location>
        <begin position="140"/>
        <end position="168"/>
    </location>
</feature>
<evidence type="ECO:0000313" key="2">
    <source>
        <dbReference type="EMBL" id="KAK3681707.1"/>
    </source>
</evidence>
<dbReference type="AlphaFoldDB" id="A0AAE0X024"/>
<feature type="compositionally biased region" description="Pro residues" evidence="1">
    <location>
        <begin position="1"/>
        <end position="12"/>
    </location>
</feature>
<dbReference type="Proteomes" id="UP001270362">
    <property type="component" value="Unassembled WGS sequence"/>
</dbReference>
<dbReference type="GO" id="GO:0005634">
    <property type="term" value="C:nucleus"/>
    <property type="evidence" value="ECO:0007669"/>
    <property type="project" value="TreeGrafter"/>
</dbReference>
<dbReference type="GO" id="GO:0000307">
    <property type="term" value="C:cyclin-dependent protein kinase holoenzyme complex"/>
    <property type="evidence" value="ECO:0007669"/>
    <property type="project" value="TreeGrafter"/>
</dbReference>
<sequence length="371" mass="40190">MSEQHAPPPPEPEAVSDSSSVSSPPPPPVPSTDPKLRRIPSPENDITPPHLAAQVDDIFKLSPLAAIQLLSAGIEALVSMTGDIPPTPPPRSPTIPHMRGMEAEKKSIVRSNSEKNLARLLNPSASNSPRPGRSPALGDSRPSSRSAATSAAQPIMPAQQEQQQQEPQSIDGVRLRSPPPPADAPQPQPPLAPYVIVGENSQPLNLQHSAITRKFYSKLPPPISITDYLMRIHRFCPMSTGVYLATSLYMHRLAVLERAIVVTKRNAHRLLLAGLRVAMKALEDRSYAHNKFAKVGGVSEAELARLEISFCFLVGFELVVTEETLRTQWDILRTGREGWEVLDEGGEGAPFGVPVPVMKPPRRGNITGMGA</sequence>
<reference evidence="2" key="2">
    <citation type="submission" date="2023-06" db="EMBL/GenBank/DDBJ databases">
        <authorList>
            <consortium name="Lawrence Berkeley National Laboratory"/>
            <person name="Haridas S."/>
            <person name="Hensen N."/>
            <person name="Bonometti L."/>
            <person name="Westerberg I."/>
            <person name="Brannstrom I.O."/>
            <person name="Guillou S."/>
            <person name="Cros-Aarteil S."/>
            <person name="Calhoun S."/>
            <person name="Kuo A."/>
            <person name="Mondo S."/>
            <person name="Pangilinan J."/>
            <person name="Riley R."/>
            <person name="Labutti K."/>
            <person name="Andreopoulos B."/>
            <person name="Lipzen A."/>
            <person name="Chen C."/>
            <person name="Yanf M."/>
            <person name="Daum C."/>
            <person name="Ng V."/>
            <person name="Clum A."/>
            <person name="Steindorff A."/>
            <person name="Ohm R."/>
            <person name="Martin F."/>
            <person name="Silar P."/>
            <person name="Natvig D."/>
            <person name="Lalanne C."/>
            <person name="Gautier V."/>
            <person name="Ament-Velasquez S.L."/>
            <person name="Kruys A."/>
            <person name="Hutchinson M.I."/>
            <person name="Powell A.J."/>
            <person name="Barry K."/>
            <person name="Miller A.N."/>
            <person name="Grigoriev I.V."/>
            <person name="Debuchy R."/>
            <person name="Gladieux P."/>
            <person name="Thoren M.H."/>
            <person name="Johannesson H."/>
        </authorList>
    </citation>
    <scope>NUCLEOTIDE SEQUENCE</scope>
    <source>
        <strain evidence="2">CBS 314.62</strain>
    </source>
</reference>
<organism evidence="2 3">
    <name type="scientific">Podospora appendiculata</name>
    <dbReference type="NCBI Taxonomy" id="314037"/>
    <lineage>
        <taxon>Eukaryota</taxon>
        <taxon>Fungi</taxon>
        <taxon>Dikarya</taxon>
        <taxon>Ascomycota</taxon>
        <taxon>Pezizomycotina</taxon>
        <taxon>Sordariomycetes</taxon>
        <taxon>Sordariomycetidae</taxon>
        <taxon>Sordariales</taxon>
        <taxon>Podosporaceae</taxon>
        <taxon>Podospora</taxon>
    </lineage>
</organism>
<reference evidence="2" key="1">
    <citation type="journal article" date="2023" name="Mol. Phylogenet. Evol.">
        <title>Genome-scale phylogeny and comparative genomics of the fungal order Sordariales.</title>
        <authorList>
            <person name="Hensen N."/>
            <person name="Bonometti L."/>
            <person name="Westerberg I."/>
            <person name="Brannstrom I.O."/>
            <person name="Guillou S."/>
            <person name="Cros-Aarteil S."/>
            <person name="Calhoun S."/>
            <person name="Haridas S."/>
            <person name="Kuo A."/>
            <person name="Mondo S."/>
            <person name="Pangilinan J."/>
            <person name="Riley R."/>
            <person name="LaButti K."/>
            <person name="Andreopoulos B."/>
            <person name="Lipzen A."/>
            <person name="Chen C."/>
            <person name="Yan M."/>
            <person name="Daum C."/>
            <person name="Ng V."/>
            <person name="Clum A."/>
            <person name="Steindorff A."/>
            <person name="Ohm R.A."/>
            <person name="Martin F."/>
            <person name="Silar P."/>
            <person name="Natvig D.O."/>
            <person name="Lalanne C."/>
            <person name="Gautier V."/>
            <person name="Ament-Velasquez S.L."/>
            <person name="Kruys A."/>
            <person name="Hutchinson M.I."/>
            <person name="Powell A.J."/>
            <person name="Barry K."/>
            <person name="Miller A.N."/>
            <person name="Grigoriev I.V."/>
            <person name="Debuchy R."/>
            <person name="Gladieux P."/>
            <person name="Hiltunen Thoren M."/>
            <person name="Johannesson H."/>
        </authorList>
    </citation>
    <scope>NUCLEOTIDE SEQUENCE</scope>
    <source>
        <strain evidence="2">CBS 314.62</strain>
    </source>
</reference>
<protein>
    <submittedName>
        <fullName evidence="2">Cyclin-domain-containing protein</fullName>
    </submittedName>
</protein>
<dbReference type="Pfam" id="PF08613">
    <property type="entry name" value="Cyclin"/>
    <property type="match status" value="1"/>
</dbReference>
<dbReference type="InterPro" id="IPR036915">
    <property type="entry name" value="Cyclin-like_sf"/>
</dbReference>
<accession>A0AAE0X024</accession>
<comment type="caution">
    <text evidence="2">The sequence shown here is derived from an EMBL/GenBank/DDBJ whole genome shotgun (WGS) entry which is preliminary data.</text>
</comment>
<dbReference type="CDD" id="cd20558">
    <property type="entry name" value="CYCLIN_ScPCL7-like"/>
    <property type="match status" value="1"/>
</dbReference>
<feature type="region of interest" description="Disordered" evidence="1">
    <location>
        <begin position="1"/>
        <end position="49"/>
    </location>
</feature>
<evidence type="ECO:0000256" key="1">
    <source>
        <dbReference type="SAM" id="MobiDB-lite"/>
    </source>
</evidence>
<dbReference type="EMBL" id="JAULSO010000006">
    <property type="protein sequence ID" value="KAK3681707.1"/>
    <property type="molecule type" value="Genomic_DNA"/>
</dbReference>
<dbReference type="PANTHER" id="PTHR15615:SF32">
    <property type="entry name" value="PROTEIN KINASE COMPLEX COMPONENT, PUTATIVE (AFU_ORTHOLOGUE AFUA_2G07660)-RELATED"/>
    <property type="match status" value="1"/>
</dbReference>
<feature type="region of interest" description="Disordered" evidence="1">
    <location>
        <begin position="120"/>
        <end position="191"/>
    </location>
</feature>
<feature type="compositionally biased region" description="Low complexity" evidence="1">
    <location>
        <begin position="13"/>
        <end position="22"/>
    </location>
</feature>
<proteinExistence type="predicted"/>
<dbReference type="GO" id="GO:0016538">
    <property type="term" value="F:cyclin-dependent protein serine/threonine kinase regulator activity"/>
    <property type="evidence" value="ECO:0007669"/>
    <property type="project" value="TreeGrafter"/>
</dbReference>
<feature type="compositionally biased region" description="Pro residues" evidence="1">
    <location>
        <begin position="177"/>
        <end position="191"/>
    </location>
</feature>